<organism evidence="5 6">
    <name type="scientific">Kazachstania africana (strain ATCC 22294 / BCRC 22015 / CBS 2517 / CECT 1963 / NBRC 1671 / NRRL Y-8276)</name>
    <name type="common">Yeast</name>
    <name type="synonym">Kluyveromyces africanus</name>
    <dbReference type="NCBI Taxonomy" id="1071382"/>
    <lineage>
        <taxon>Eukaryota</taxon>
        <taxon>Fungi</taxon>
        <taxon>Dikarya</taxon>
        <taxon>Ascomycota</taxon>
        <taxon>Saccharomycotina</taxon>
        <taxon>Saccharomycetes</taxon>
        <taxon>Saccharomycetales</taxon>
        <taxon>Saccharomycetaceae</taxon>
        <taxon>Kazachstania</taxon>
    </lineage>
</organism>
<proteinExistence type="predicted"/>
<dbReference type="RefSeq" id="XP_003959479.1">
    <property type="nucleotide sequence ID" value="XM_003959430.1"/>
</dbReference>
<dbReference type="FunFam" id="3.30.2300.10:FF:000001">
    <property type="entry name" value="THUMP domain-containing protein 1"/>
    <property type="match status" value="1"/>
</dbReference>
<dbReference type="CDD" id="cd11717">
    <property type="entry name" value="THUMP_THUMPD1_like"/>
    <property type="match status" value="1"/>
</dbReference>
<gene>
    <name evidence="5" type="primary">KAFR0J02800</name>
    <name evidence="5" type="ORF">KAFR_0J02800</name>
</gene>
<dbReference type="Proteomes" id="UP000005220">
    <property type="component" value="Chromosome 10"/>
</dbReference>
<feature type="region of interest" description="Disordered" evidence="3">
    <location>
        <begin position="1"/>
        <end position="20"/>
    </location>
</feature>
<dbReference type="SUPFAM" id="SSF143437">
    <property type="entry name" value="THUMP domain-like"/>
    <property type="match status" value="1"/>
</dbReference>
<evidence type="ECO:0000256" key="1">
    <source>
        <dbReference type="PROSITE-ProRule" id="PRU00529"/>
    </source>
</evidence>
<evidence type="ECO:0000259" key="4">
    <source>
        <dbReference type="PROSITE" id="PS51165"/>
    </source>
</evidence>
<evidence type="ECO:0000256" key="3">
    <source>
        <dbReference type="SAM" id="MobiDB-lite"/>
    </source>
</evidence>
<feature type="compositionally biased region" description="Basic and acidic residues" evidence="3">
    <location>
        <begin position="1"/>
        <end position="13"/>
    </location>
</feature>
<sequence length="284" mass="33163">MGEKRSSNDQNDARKKKKFKISSGFLDPGTSGIYATCVRRKERLAVQELGLFLEEKVEEVYKDDLEQLRKENDENDEESEEELSIENQIQKELAELKKAEALKTKEEKKKELLKFIDLNCECVIFCKTKRPIDPEHLVAKIMEESADPSNKVKRTRYINKLTPITYSCSASMEQITKLIEKVVLPRFHEQKDPKALKFAVEINRRNFSTIPKMDIINQVVKMITKGGEYPHKVDLKEYDFLVIVECFKNNVGMSVVNSDYVKKYRKYNLQQIYQAKFKDDDVSQ</sequence>
<name>H2B144_KAZAF</name>
<dbReference type="Gene3D" id="3.30.2300.10">
    <property type="entry name" value="THUMP superfamily"/>
    <property type="match status" value="1"/>
</dbReference>
<dbReference type="eggNOG" id="KOG3943">
    <property type="taxonomic scope" value="Eukaryota"/>
</dbReference>
<evidence type="ECO:0000256" key="2">
    <source>
        <dbReference type="SAM" id="Coils"/>
    </source>
</evidence>
<dbReference type="FunCoup" id="H2B144">
    <property type="interactions" value="954"/>
</dbReference>
<feature type="domain" description="THUMP" evidence="4">
    <location>
        <begin position="146"/>
        <end position="257"/>
    </location>
</feature>
<keyword evidence="6" id="KW-1185">Reference proteome</keyword>
<feature type="coiled-coil region" evidence="2">
    <location>
        <begin position="58"/>
        <end position="111"/>
    </location>
</feature>
<dbReference type="SMART" id="SM00981">
    <property type="entry name" value="THUMP"/>
    <property type="match status" value="1"/>
</dbReference>
<keyword evidence="2" id="KW-0175">Coiled coil</keyword>
<dbReference type="GO" id="GO:0003723">
    <property type="term" value="F:RNA binding"/>
    <property type="evidence" value="ECO:0007669"/>
    <property type="project" value="UniProtKB-UniRule"/>
</dbReference>
<dbReference type="PROSITE" id="PS51165">
    <property type="entry name" value="THUMP"/>
    <property type="match status" value="1"/>
</dbReference>
<dbReference type="InParanoid" id="H2B144"/>
<dbReference type="PANTHER" id="PTHR13452:SF10">
    <property type="entry name" value="THUMP DOMAIN-CONTAINING PROTEIN 1"/>
    <property type="match status" value="1"/>
</dbReference>
<dbReference type="InterPro" id="IPR040183">
    <property type="entry name" value="THUMPD1-like"/>
</dbReference>
<evidence type="ECO:0000313" key="6">
    <source>
        <dbReference type="Proteomes" id="UP000005220"/>
    </source>
</evidence>
<dbReference type="GeneID" id="13883993"/>
<dbReference type="HOGENOM" id="CLU_039352_2_2_1"/>
<dbReference type="PANTHER" id="PTHR13452">
    <property type="entry name" value="THUMP DOMAIN CONTAINING PROTEIN 1-RELATED"/>
    <property type="match status" value="1"/>
</dbReference>
<dbReference type="STRING" id="1071382.H2B144"/>
<dbReference type="EMBL" id="HE650830">
    <property type="protein sequence ID" value="CCF60344.1"/>
    <property type="molecule type" value="Genomic_DNA"/>
</dbReference>
<reference evidence="5 6" key="1">
    <citation type="journal article" date="2011" name="Proc. Natl. Acad. Sci. U.S.A.">
        <title>Evolutionary erosion of yeast sex chromosomes by mating-type switching accidents.</title>
        <authorList>
            <person name="Gordon J.L."/>
            <person name="Armisen D."/>
            <person name="Proux-Wera E."/>
            <person name="Oheigeartaigh S.S."/>
            <person name="Byrne K.P."/>
            <person name="Wolfe K.H."/>
        </authorList>
    </citation>
    <scope>NUCLEOTIDE SEQUENCE [LARGE SCALE GENOMIC DNA]</scope>
    <source>
        <strain evidence="6">ATCC 22294 / BCRC 22015 / CBS 2517 / CECT 1963 / NBRC 1671 / NRRL Y-8276</strain>
    </source>
</reference>
<accession>H2B144</accession>
<dbReference type="KEGG" id="kaf:KAFR_0J02800"/>
<dbReference type="Pfam" id="PF02926">
    <property type="entry name" value="THUMP"/>
    <property type="match status" value="1"/>
</dbReference>
<keyword evidence="1" id="KW-0694">RNA-binding</keyword>
<dbReference type="OrthoDB" id="367221at2759"/>
<dbReference type="GO" id="GO:0051391">
    <property type="term" value="P:tRNA acetylation"/>
    <property type="evidence" value="ECO:0007669"/>
    <property type="project" value="EnsemblFungi"/>
</dbReference>
<dbReference type="AlphaFoldDB" id="H2B144"/>
<evidence type="ECO:0000313" key="5">
    <source>
        <dbReference type="EMBL" id="CCF60344.1"/>
    </source>
</evidence>
<protein>
    <recommendedName>
        <fullName evidence="4">THUMP domain-containing protein</fullName>
    </recommendedName>
</protein>
<dbReference type="InterPro" id="IPR004114">
    <property type="entry name" value="THUMP_dom"/>
</dbReference>